<accession>A0ABP0VC42</accession>
<evidence type="ECO:0000313" key="8">
    <source>
        <dbReference type="EMBL" id="CAK9252007.1"/>
    </source>
</evidence>
<dbReference type="InterPro" id="IPR036390">
    <property type="entry name" value="WH_DNA-bd_sf"/>
</dbReference>
<dbReference type="InterPro" id="IPR000847">
    <property type="entry name" value="LysR_HTH_N"/>
</dbReference>
<dbReference type="InterPro" id="IPR005119">
    <property type="entry name" value="LysR_subst-bd"/>
</dbReference>
<dbReference type="PANTHER" id="PTHR30126:SF40">
    <property type="entry name" value="HTH-TYPE TRANSCRIPTIONAL REGULATOR GLTR"/>
    <property type="match status" value="1"/>
</dbReference>
<dbReference type="CDD" id="cd05466">
    <property type="entry name" value="PBP2_LTTR_substrate"/>
    <property type="match status" value="1"/>
</dbReference>
<dbReference type="SUPFAM" id="SSF53850">
    <property type="entry name" value="Periplasmic binding protein-like II"/>
    <property type="match status" value="1"/>
</dbReference>
<reference evidence="8" key="1">
    <citation type="submission" date="2024-02" db="EMBL/GenBank/DDBJ databases">
        <authorList>
            <consortium name="ELIXIR-Norway"/>
            <consortium name="Elixir Norway"/>
        </authorList>
    </citation>
    <scope>NUCLEOTIDE SEQUENCE</scope>
</reference>
<evidence type="ECO:0000259" key="7">
    <source>
        <dbReference type="PROSITE" id="PS50931"/>
    </source>
</evidence>
<keyword evidence="6" id="KW-0804">Transcription</keyword>
<evidence type="ECO:0000256" key="5">
    <source>
        <dbReference type="ARBA" id="ARBA00023125"/>
    </source>
</evidence>
<keyword evidence="4" id="KW-0805">Transcription regulation</keyword>
<name>A0ABP0VC42_9BRYO</name>
<feature type="domain" description="HTH lysR-type" evidence="7">
    <location>
        <begin position="1"/>
        <end position="45"/>
    </location>
</feature>
<evidence type="ECO:0000256" key="1">
    <source>
        <dbReference type="ARBA" id="ARBA00003782"/>
    </source>
</evidence>
<dbReference type="Gene3D" id="1.10.10.10">
    <property type="entry name" value="Winged helix-like DNA-binding domain superfamily/Winged helix DNA-binding domain"/>
    <property type="match status" value="1"/>
</dbReference>
<dbReference type="EMBL" id="CAXAQS010000539">
    <property type="protein sequence ID" value="CAK9252007.1"/>
    <property type="molecule type" value="Genomic_DNA"/>
</dbReference>
<dbReference type="Gene3D" id="3.40.190.290">
    <property type="match status" value="1"/>
</dbReference>
<keyword evidence="5" id="KW-0238">DNA-binding</keyword>
<keyword evidence="9" id="KW-1185">Reference proteome</keyword>
<evidence type="ECO:0000256" key="3">
    <source>
        <dbReference type="ARBA" id="ARBA00018907"/>
    </source>
</evidence>
<dbReference type="Pfam" id="PF00126">
    <property type="entry name" value="HTH_1"/>
    <property type="match status" value="1"/>
</dbReference>
<evidence type="ECO:0000256" key="4">
    <source>
        <dbReference type="ARBA" id="ARBA00023015"/>
    </source>
</evidence>
<comment type="function">
    <text evidence="1">Trans-acting transcriptional regulator of RuBisCO genes (rbcL and rbcS) expression.</text>
</comment>
<dbReference type="PROSITE" id="PS50931">
    <property type="entry name" value="HTH_LYSR"/>
    <property type="match status" value="1"/>
</dbReference>
<evidence type="ECO:0000256" key="2">
    <source>
        <dbReference type="ARBA" id="ARBA00009437"/>
    </source>
</evidence>
<dbReference type="SUPFAM" id="SSF46785">
    <property type="entry name" value="Winged helix' DNA-binding domain"/>
    <property type="match status" value="1"/>
</dbReference>
<dbReference type="InterPro" id="IPR036388">
    <property type="entry name" value="WH-like_DNA-bd_sf"/>
</dbReference>
<evidence type="ECO:0000313" key="9">
    <source>
        <dbReference type="Proteomes" id="UP001497444"/>
    </source>
</evidence>
<comment type="similarity">
    <text evidence="2">Belongs to the LysR transcriptional regulatory family.</text>
</comment>
<dbReference type="PANTHER" id="PTHR30126">
    <property type="entry name" value="HTH-TYPE TRANSCRIPTIONAL REGULATOR"/>
    <property type="match status" value="1"/>
</dbReference>
<protein>
    <recommendedName>
        <fullName evidence="3">Probable RuBisCO transcriptional regulator</fullName>
    </recommendedName>
</protein>
<gene>
    <name evidence="8" type="ORF">CSSPJE1EN1_LOCUS27385</name>
</gene>
<comment type="caution">
    <text evidence="8">The sequence shown here is derived from an EMBL/GenBank/DDBJ whole genome shotgun (WGS) entry which is preliminary data.</text>
</comment>
<dbReference type="Proteomes" id="UP001497444">
    <property type="component" value="Unassembled WGS sequence"/>
</dbReference>
<dbReference type="Pfam" id="PF03466">
    <property type="entry name" value="LysR_substrate"/>
    <property type="match status" value="1"/>
</dbReference>
<organism evidence="8 9">
    <name type="scientific">Sphagnum jensenii</name>
    <dbReference type="NCBI Taxonomy" id="128206"/>
    <lineage>
        <taxon>Eukaryota</taxon>
        <taxon>Viridiplantae</taxon>
        <taxon>Streptophyta</taxon>
        <taxon>Embryophyta</taxon>
        <taxon>Bryophyta</taxon>
        <taxon>Sphagnophytina</taxon>
        <taxon>Sphagnopsida</taxon>
        <taxon>Sphagnales</taxon>
        <taxon>Sphagnaceae</taxon>
        <taxon>Sphagnum</taxon>
    </lineage>
</organism>
<sequence length="286" mass="32275">MQDKTFSGAARSLKITQPTVSQQIAKLEAVVGKLFQRVGHNLVPSAVAKEFYALVNQTLERVDEFEQAIHQAQILPQGLVSYAMPESCQWTPHYKSIMRQLSKLPEVRFNISILPNPEIVRALHEGKIDFGFVVGEKLSPELRFQKFSHEVYSAVAEDQKLFENIAKPTGFEKTRWVTFPGWELFFNTWARHHDFTGRFESQLHHPTVHVGTLAGAIHAIQEGAGVGIIPTHCVAAELKKGSLVEWGKKERAFNPIYLAKRVGEKLPKRVETTIELLSQIKLGEKT</sequence>
<proteinExistence type="inferred from homology"/>
<evidence type="ECO:0000256" key="6">
    <source>
        <dbReference type="ARBA" id="ARBA00023163"/>
    </source>
</evidence>